<organism evidence="5 6">
    <name type="scientific">Ohessyouella blattaphilus</name>
    <dbReference type="NCBI Taxonomy" id="2949333"/>
    <lineage>
        <taxon>Bacteria</taxon>
        <taxon>Bacillati</taxon>
        <taxon>Bacillota</taxon>
        <taxon>Clostridia</taxon>
        <taxon>Lachnospirales</taxon>
        <taxon>Lachnospiraceae</taxon>
        <taxon>Ohessyouella</taxon>
    </lineage>
</organism>
<feature type="domain" description="HTH gntR-type" evidence="4">
    <location>
        <begin position="265"/>
        <end position="333"/>
    </location>
</feature>
<dbReference type="RefSeq" id="WP_262069446.1">
    <property type="nucleotide sequence ID" value="NZ_JAMXOC010000015.1"/>
</dbReference>
<dbReference type="SUPFAM" id="SSF64288">
    <property type="entry name" value="Chorismate lyase-like"/>
    <property type="match status" value="1"/>
</dbReference>
<keyword evidence="3" id="KW-0804">Transcription</keyword>
<dbReference type="CDD" id="cd07377">
    <property type="entry name" value="WHTH_GntR"/>
    <property type="match status" value="1"/>
</dbReference>
<dbReference type="SUPFAM" id="SSF55729">
    <property type="entry name" value="Acyl-CoA N-acyltransferases (Nat)"/>
    <property type="match status" value="1"/>
</dbReference>
<dbReference type="Proteomes" id="UP001523565">
    <property type="component" value="Unassembled WGS sequence"/>
</dbReference>
<keyword evidence="1" id="KW-0805">Transcription regulation</keyword>
<keyword evidence="2" id="KW-0238">DNA-binding</keyword>
<dbReference type="PRINTS" id="PR00035">
    <property type="entry name" value="HTHGNTR"/>
</dbReference>
<sequence length="492" mass="57280">MLRKCTKKDEKAILEYLQEDYCYNLLMIADVVNYGFDSRAQRIYCHEAEGKMAAVYLCFYKTLHIYSQANHVNREDVVSLVEEYSPDYIVGKEALVNELRRGLVGFEHYQEEIYLLQNDKRLKEGCEGVEMVNEKVLGEIAEFMKGVDKEKKFYTSKRVMKERYEYGFTKHYVFRCDGQIVAHGNVAASTDRIVLIDNVAAKSGFRDLEYGEKIISCMAREAMAKGQEVCCFLDQKADKKRYQELGFQYYGTWDRLVARRRPQERATYISIYNWLREDIVSGIYQTDSLMPSENVLSEKYNVSRNTLRQALTLLNTEGYIRKQQGKGSIVTYNAKKKTRFYNYLKDDALEEVVKVEYELGEDVSTWCPRKSYIGEVDGEILCSRISYYGKEELLGMSFLQIPVQILRIYGVDLESPQEIRDFISKGIYYLGAGAELVIEPFEASEQISERFGVQAGTSLLNIDQKLYDGCHRLLGIIRYYFRGGKYRIHYER</sequence>
<dbReference type="InterPro" id="IPR050679">
    <property type="entry name" value="Bact_HTH_transcr_reg"/>
</dbReference>
<evidence type="ECO:0000256" key="3">
    <source>
        <dbReference type="ARBA" id="ARBA00023163"/>
    </source>
</evidence>
<dbReference type="InterPro" id="IPR000524">
    <property type="entry name" value="Tscrpt_reg_HTH_GntR"/>
</dbReference>
<dbReference type="SMART" id="SM00345">
    <property type="entry name" value="HTH_GNTR"/>
    <property type="match status" value="1"/>
</dbReference>
<dbReference type="Pfam" id="PF00392">
    <property type="entry name" value="GntR"/>
    <property type="match status" value="1"/>
</dbReference>
<evidence type="ECO:0000313" key="6">
    <source>
        <dbReference type="Proteomes" id="UP001523565"/>
    </source>
</evidence>
<dbReference type="SUPFAM" id="SSF46785">
    <property type="entry name" value="Winged helix' DNA-binding domain"/>
    <property type="match status" value="1"/>
</dbReference>
<dbReference type="InterPro" id="IPR036390">
    <property type="entry name" value="WH_DNA-bd_sf"/>
</dbReference>
<dbReference type="PROSITE" id="PS50949">
    <property type="entry name" value="HTH_GNTR"/>
    <property type="match status" value="1"/>
</dbReference>
<keyword evidence="6" id="KW-1185">Reference proteome</keyword>
<dbReference type="InterPro" id="IPR016181">
    <property type="entry name" value="Acyl_CoA_acyltransferase"/>
</dbReference>
<dbReference type="InterPro" id="IPR028978">
    <property type="entry name" value="Chorismate_lyase_/UTRA_dom_sf"/>
</dbReference>
<reference evidence="5 6" key="1">
    <citation type="journal article" date="2022" name="Genome Biol. Evol.">
        <title>Host diet, physiology and behaviors set the stage for Lachnospiraceae cladogenesis.</title>
        <authorList>
            <person name="Vera-Ponce De Leon A."/>
            <person name="Schneider M."/>
            <person name="Jahnes B.C."/>
            <person name="Sadowski V."/>
            <person name="Camuy-Velez L.A."/>
            <person name="Duan J."/>
            <person name="Sabree Z.L."/>
        </authorList>
    </citation>
    <scope>NUCLEOTIDE SEQUENCE [LARGE SCALE GENOMIC DNA]</scope>
    <source>
        <strain evidence="5 6">PAL227</strain>
    </source>
</reference>
<dbReference type="InterPro" id="IPR036388">
    <property type="entry name" value="WH-like_DNA-bd_sf"/>
</dbReference>
<evidence type="ECO:0000313" key="5">
    <source>
        <dbReference type="EMBL" id="MCP1110565.1"/>
    </source>
</evidence>
<comment type="caution">
    <text evidence="5">The sequence shown here is derived from an EMBL/GenBank/DDBJ whole genome shotgun (WGS) entry which is preliminary data.</text>
</comment>
<dbReference type="Gene3D" id="1.10.10.10">
    <property type="entry name" value="Winged helix-like DNA-binding domain superfamily/Winged helix DNA-binding domain"/>
    <property type="match status" value="1"/>
</dbReference>
<dbReference type="EMBL" id="JAMZFV010000015">
    <property type="protein sequence ID" value="MCP1110565.1"/>
    <property type="molecule type" value="Genomic_DNA"/>
</dbReference>
<accession>A0ABT1EIN7</accession>
<dbReference type="PANTHER" id="PTHR44846:SF12">
    <property type="entry name" value="HTH-TYPE TRANSCRIPTIONAL REGULATOR TRER"/>
    <property type="match status" value="1"/>
</dbReference>
<proteinExistence type="predicted"/>
<evidence type="ECO:0000256" key="1">
    <source>
        <dbReference type="ARBA" id="ARBA00023015"/>
    </source>
</evidence>
<protein>
    <submittedName>
        <fullName evidence="5">GntR family transcriptional regulator</fullName>
    </submittedName>
</protein>
<dbReference type="PANTHER" id="PTHR44846">
    <property type="entry name" value="MANNOSYL-D-GLYCERATE TRANSPORT/METABOLISM SYSTEM REPRESSOR MNGR-RELATED"/>
    <property type="match status" value="1"/>
</dbReference>
<dbReference type="Gene3D" id="3.40.630.30">
    <property type="match status" value="1"/>
</dbReference>
<evidence type="ECO:0000259" key="4">
    <source>
        <dbReference type="PROSITE" id="PS50949"/>
    </source>
</evidence>
<evidence type="ECO:0000256" key="2">
    <source>
        <dbReference type="ARBA" id="ARBA00023125"/>
    </source>
</evidence>
<gene>
    <name evidence="5" type="ORF">NK118_09910</name>
</gene>
<name>A0ABT1EIN7_9FIRM</name>